<dbReference type="OrthoDB" id="24954at2157"/>
<dbReference type="InterPro" id="IPR032466">
    <property type="entry name" value="Metal_Hydrolase"/>
</dbReference>
<feature type="domain" description="Amidohydrolase-related" evidence="5">
    <location>
        <begin position="69"/>
        <end position="350"/>
    </location>
</feature>
<comment type="catalytic activity">
    <reaction evidence="4">
        <text>adenine + H2O + H(+) = hypoxanthine + NH4(+)</text>
        <dbReference type="Rhea" id="RHEA:23688"/>
        <dbReference type="ChEBI" id="CHEBI:15377"/>
        <dbReference type="ChEBI" id="CHEBI:15378"/>
        <dbReference type="ChEBI" id="CHEBI:16708"/>
        <dbReference type="ChEBI" id="CHEBI:17368"/>
        <dbReference type="ChEBI" id="CHEBI:28938"/>
        <dbReference type="EC" id="3.5.4.2"/>
    </reaction>
</comment>
<dbReference type="AlphaFoldDB" id="A0A3N6M8J0"/>
<dbReference type="SUPFAM" id="SSF51556">
    <property type="entry name" value="Metallo-dependent hydrolases"/>
    <property type="match status" value="1"/>
</dbReference>
<dbReference type="Proteomes" id="UP000281431">
    <property type="component" value="Unassembled WGS sequence"/>
</dbReference>
<evidence type="ECO:0000256" key="4">
    <source>
        <dbReference type="ARBA" id="ARBA00047720"/>
    </source>
</evidence>
<dbReference type="InterPro" id="IPR011059">
    <property type="entry name" value="Metal-dep_hydrolase_composite"/>
</dbReference>
<feature type="domain" description="Adenine deaminase C-terminal" evidence="6">
    <location>
        <begin position="405"/>
        <end position="571"/>
    </location>
</feature>
<keyword evidence="3" id="KW-0378">Hydrolase</keyword>
<dbReference type="Pfam" id="PF01979">
    <property type="entry name" value="Amidohydro_1"/>
    <property type="match status" value="1"/>
</dbReference>
<dbReference type="Pfam" id="PF13382">
    <property type="entry name" value="Adenine_deam_C"/>
    <property type="match status" value="1"/>
</dbReference>
<reference evidence="7 8" key="1">
    <citation type="submission" date="2018-10" db="EMBL/GenBank/DDBJ databases">
        <title>Natrarchaeobius chitinivorans gen. nov., sp. nov., and Natrarchaeobius haloalkaliphilus sp. nov., alkaliphilic, chitin-utilizing haloarchaea from hypersaline alkaline lakes.</title>
        <authorList>
            <person name="Sorokin D.Y."/>
            <person name="Elcheninov A.G."/>
            <person name="Kostrikina N.A."/>
            <person name="Bale N.J."/>
            <person name="Sinninghe Damste J.S."/>
            <person name="Khijniak T.V."/>
            <person name="Kublanov I.V."/>
            <person name="Toshchakov S.V."/>
        </authorList>
    </citation>
    <scope>NUCLEOTIDE SEQUENCE [LARGE SCALE GENOMIC DNA]</scope>
    <source>
        <strain evidence="7 8">AArcht7</strain>
    </source>
</reference>
<dbReference type="GO" id="GO:0000034">
    <property type="term" value="F:adenine deaminase activity"/>
    <property type="evidence" value="ECO:0007669"/>
    <property type="project" value="UniProtKB-EC"/>
</dbReference>
<dbReference type="InterPro" id="IPR026912">
    <property type="entry name" value="Adenine_deam_C"/>
</dbReference>
<organism evidence="7 8">
    <name type="scientific">Natrarchaeobius chitinivorans</name>
    <dbReference type="NCBI Taxonomy" id="1679083"/>
    <lineage>
        <taxon>Archaea</taxon>
        <taxon>Methanobacteriati</taxon>
        <taxon>Methanobacteriota</taxon>
        <taxon>Stenosarchaea group</taxon>
        <taxon>Halobacteria</taxon>
        <taxon>Halobacteriales</taxon>
        <taxon>Natrialbaceae</taxon>
        <taxon>Natrarchaeobius</taxon>
    </lineage>
</organism>
<evidence type="ECO:0000256" key="2">
    <source>
        <dbReference type="ARBA" id="ARBA00012782"/>
    </source>
</evidence>
<accession>A0A3N6M8J0</accession>
<protein>
    <recommendedName>
        <fullName evidence="2">adenine deaminase</fullName>
        <ecNumber evidence="2">3.5.4.2</ecNumber>
    </recommendedName>
</protein>
<dbReference type="PANTHER" id="PTHR11113:SF2">
    <property type="entry name" value="ADENINE DEAMINASE"/>
    <property type="match status" value="1"/>
</dbReference>
<name>A0A3N6M8J0_NATCH</name>
<dbReference type="Gene3D" id="3.20.20.140">
    <property type="entry name" value="Metal-dependent hydrolases"/>
    <property type="match status" value="1"/>
</dbReference>
<evidence type="ECO:0000256" key="1">
    <source>
        <dbReference type="ARBA" id="ARBA00006773"/>
    </source>
</evidence>
<dbReference type="EC" id="3.5.4.2" evidence="2"/>
<evidence type="ECO:0000259" key="6">
    <source>
        <dbReference type="Pfam" id="PF13382"/>
    </source>
</evidence>
<comment type="caution">
    <text evidence="7">The sequence shown here is derived from an EMBL/GenBank/DDBJ whole genome shotgun (WGS) entry which is preliminary data.</text>
</comment>
<dbReference type="InterPro" id="IPR006680">
    <property type="entry name" value="Amidohydro-rel"/>
</dbReference>
<comment type="similarity">
    <text evidence="1">Belongs to the metallo-dependent hydrolases superfamily. Adenine deaminase family.</text>
</comment>
<dbReference type="PANTHER" id="PTHR11113">
    <property type="entry name" value="N-ACETYLGLUCOSAMINE-6-PHOSPHATE DEACETYLASE"/>
    <property type="match status" value="1"/>
</dbReference>
<evidence type="ECO:0000256" key="3">
    <source>
        <dbReference type="ARBA" id="ARBA00022801"/>
    </source>
</evidence>
<evidence type="ECO:0000313" key="8">
    <source>
        <dbReference type="Proteomes" id="UP000281431"/>
    </source>
</evidence>
<evidence type="ECO:0000259" key="5">
    <source>
        <dbReference type="Pfam" id="PF01979"/>
    </source>
</evidence>
<proteinExistence type="inferred from homology"/>
<evidence type="ECO:0000313" key="7">
    <source>
        <dbReference type="EMBL" id="RQG98667.1"/>
    </source>
</evidence>
<keyword evidence="8" id="KW-1185">Reference proteome</keyword>
<dbReference type="EMBL" id="REFZ01000013">
    <property type="protein sequence ID" value="RQG98667.1"/>
    <property type="molecule type" value="Genomic_DNA"/>
</dbReference>
<dbReference type="SUPFAM" id="SSF51338">
    <property type="entry name" value="Composite domain of metallo-dependent hydrolases"/>
    <property type="match status" value="1"/>
</dbReference>
<sequence length="593" mass="62453">MNELQPVALESEGASADLVLSGGRVYCSNRRTFLERDVAVVGDRIAALPEDASSVVDSETTVVDANGRVVLPGLIDAHTHVDIYLTPERAVPSLLAAGTTSMVSETSGLGVLFGSRGVETTLERTAELPLSIYLTLPPQLLVDTFEPVRADDAELDALAELLDRERVVGVGEVDWVHVVGRDSPLERLYERTRAKGETIVGHGAGCRGDRLRAFATIVDNDHEAISAEGVRQRAEQGLHVVGRCGSVRDDLDVLVEAYPDVDRASVSVSTDGIWPRDLLEGFGMSEVVRRMIESGVSPADAIDAATKNPAAHFGLAGRGVVAPGAFADLLVVENLESMTVETVVADGAVVVADGEPTVEPRTDPYPEYVYDTVSVDLEERRFTAPRSAAPADAVRAMVVDQGLVTTETTVEPAVRTDLDGERLVPAPDRDVLTATMIDRNPAVEDRGFTGFLTGFGLESGAVALTGTWDATGLVVVAADVEDALVAARRVSSMGGGFAVSRDGGVVAELAAPVAATAVDAPLEDVADGFERLRRALADGGVELERPLLTLQTLTFLGVPTLKLTASGYADVLGRSTVGLDPDSTDVPASADDR</sequence>
<gene>
    <name evidence="7" type="ORF">EA472_16895</name>
</gene>
<dbReference type="Gene3D" id="2.30.40.10">
    <property type="entry name" value="Urease, subunit C, domain 1"/>
    <property type="match status" value="1"/>
</dbReference>